<feature type="transmembrane region" description="Helical" evidence="1">
    <location>
        <begin position="55"/>
        <end position="74"/>
    </location>
</feature>
<keyword evidence="1" id="KW-0472">Membrane</keyword>
<dbReference type="PANTHER" id="PTHR36111:SF2">
    <property type="entry name" value="INNER MEMBRANE PROTEIN"/>
    <property type="match status" value="1"/>
</dbReference>
<dbReference type="PANTHER" id="PTHR36111">
    <property type="entry name" value="INNER MEMBRANE PROTEIN-RELATED"/>
    <property type="match status" value="1"/>
</dbReference>
<accession>A0ABY2IMZ6</accession>
<evidence type="ECO:0000313" key="2">
    <source>
        <dbReference type="EMBL" id="TFC18698.1"/>
    </source>
</evidence>
<feature type="transmembrane region" description="Helical" evidence="1">
    <location>
        <begin position="167"/>
        <end position="184"/>
    </location>
</feature>
<feature type="transmembrane region" description="Helical" evidence="1">
    <location>
        <begin position="215"/>
        <end position="235"/>
    </location>
</feature>
<evidence type="ECO:0000256" key="1">
    <source>
        <dbReference type="SAM" id="Phobius"/>
    </source>
</evidence>
<protein>
    <submittedName>
        <fullName evidence="2">DUF554 domain-containing protein</fullName>
    </submittedName>
</protein>
<feature type="transmembrane region" description="Helical" evidence="1">
    <location>
        <begin position="138"/>
        <end position="160"/>
    </location>
</feature>
<gene>
    <name evidence="2" type="ORF">E3O46_13525</name>
</gene>
<name>A0ABY2IMZ6_9MICO</name>
<organism evidence="2 3">
    <name type="scientific">Cryobacterium glucosi</name>
    <dbReference type="NCBI Taxonomy" id="1259175"/>
    <lineage>
        <taxon>Bacteria</taxon>
        <taxon>Bacillati</taxon>
        <taxon>Actinomycetota</taxon>
        <taxon>Actinomycetes</taxon>
        <taxon>Micrococcales</taxon>
        <taxon>Microbacteriaceae</taxon>
        <taxon>Cryobacterium</taxon>
    </lineage>
</organism>
<reference evidence="2 3" key="1">
    <citation type="submission" date="2019-03" db="EMBL/GenBank/DDBJ databases">
        <title>Genomics of glacier-inhabiting Cryobacterium strains.</title>
        <authorList>
            <person name="Liu Q."/>
            <person name="Xin Y.-H."/>
        </authorList>
    </citation>
    <scope>NUCLEOTIDE SEQUENCE [LARGE SCALE GENOMIC DNA]</scope>
    <source>
        <strain evidence="2 3">MDB1-5</strain>
    </source>
</reference>
<dbReference type="InterPro" id="IPR007563">
    <property type="entry name" value="DUF554"/>
</dbReference>
<dbReference type="Proteomes" id="UP000297604">
    <property type="component" value="Unassembled WGS sequence"/>
</dbReference>
<keyword evidence="1" id="KW-1133">Transmembrane helix</keyword>
<evidence type="ECO:0000313" key="3">
    <source>
        <dbReference type="Proteomes" id="UP000297604"/>
    </source>
</evidence>
<dbReference type="Pfam" id="PF04474">
    <property type="entry name" value="DUF554"/>
    <property type="match status" value="1"/>
</dbReference>
<feature type="transmembrane region" description="Helical" evidence="1">
    <location>
        <begin position="6"/>
        <end position="24"/>
    </location>
</feature>
<keyword evidence="3" id="KW-1185">Reference proteome</keyword>
<feature type="transmembrane region" description="Helical" evidence="1">
    <location>
        <begin position="31"/>
        <end position="49"/>
    </location>
</feature>
<sequence>MIGAIINSVAVLVGGFGGAALGGRMPTRLKVGLPAIFGVASMAMGVVMIVKVDTIGVMVISVLLGCVVGELAYVEKVIGVAASALNRFIGRVVPIPGNITHEEFLEKYVAIVVLFCASGTGIFGALHESMTGDPSILIAKAALDLLTSAIFATTLGYAVGVVAVPQIVIMVLIELGAVFIEPLMSGGAEANFSAVGGVLMLATGFRICGLKNFPIANMLPALIFVIPVTTLWSLVF</sequence>
<dbReference type="EMBL" id="SOFS01000031">
    <property type="protein sequence ID" value="TFC18698.1"/>
    <property type="molecule type" value="Genomic_DNA"/>
</dbReference>
<proteinExistence type="predicted"/>
<feature type="transmembrane region" description="Helical" evidence="1">
    <location>
        <begin position="108"/>
        <end position="126"/>
    </location>
</feature>
<dbReference type="RefSeq" id="WP_134561868.1">
    <property type="nucleotide sequence ID" value="NZ_SOFS01000031.1"/>
</dbReference>
<comment type="caution">
    <text evidence="2">The sequence shown here is derived from an EMBL/GenBank/DDBJ whole genome shotgun (WGS) entry which is preliminary data.</text>
</comment>
<keyword evidence="1" id="KW-0812">Transmembrane</keyword>